<dbReference type="InterPro" id="IPR011004">
    <property type="entry name" value="Trimer_LpxA-like_sf"/>
</dbReference>
<feature type="region of interest" description="Disordered" evidence="1">
    <location>
        <begin position="147"/>
        <end position="189"/>
    </location>
</feature>
<evidence type="ECO:0000313" key="2">
    <source>
        <dbReference type="Proteomes" id="UP000050792"/>
    </source>
</evidence>
<dbReference type="WBParaSite" id="SRDH1_61540.1">
    <property type="protein sequence ID" value="SRDH1_61540.1"/>
    <property type="gene ID" value="SRDH1_61540"/>
</dbReference>
<feature type="compositionally biased region" description="Basic and acidic residues" evidence="1">
    <location>
        <begin position="168"/>
        <end position="179"/>
    </location>
</feature>
<dbReference type="AlphaFoldDB" id="A0AA85FQY9"/>
<dbReference type="Proteomes" id="UP000050792">
    <property type="component" value="Unassembled WGS sequence"/>
</dbReference>
<dbReference type="Gene3D" id="2.160.10.10">
    <property type="entry name" value="Hexapeptide repeat proteins"/>
    <property type="match status" value="1"/>
</dbReference>
<reference evidence="2" key="1">
    <citation type="submission" date="2022-06" db="EMBL/GenBank/DDBJ databases">
        <authorList>
            <person name="Berger JAMES D."/>
            <person name="Berger JAMES D."/>
        </authorList>
    </citation>
    <scope>NUCLEOTIDE SEQUENCE [LARGE SCALE GENOMIC DNA]</scope>
</reference>
<name>A0AA85FQY9_9TREM</name>
<reference evidence="3" key="2">
    <citation type="submission" date="2023-11" db="UniProtKB">
        <authorList>
            <consortium name="WormBaseParasite"/>
        </authorList>
    </citation>
    <scope>IDENTIFICATION</scope>
</reference>
<proteinExistence type="predicted"/>
<evidence type="ECO:0000313" key="3">
    <source>
        <dbReference type="WBParaSite" id="SRDH1_61540.1"/>
    </source>
</evidence>
<keyword evidence="2" id="KW-1185">Reference proteome</keyword>
<organism evidence="2 3">
    <name type="scientific">Schistosoma rodhaini</name>
    <dbReference type="NCBI Taxonomy" id="6188"/>
    <lineage>
        <taxon>Eukaryota</taxon>
        <taxon>Metazoa</taxon>
        <taxon>Spiralia</taxon>
        <taxon>Lophotrochozoa</taxon>
        <taxon>Platyhelminthes</taxon>
        <taxon>Trematoda</taxon>
        <taxon>Digenea</taxon>
        <taxon>Strigeidida</taxon>
        <taxon>Schistosomatoidea</taxon>
        <taxon>Schistosomatidae</taxon>
        <taxon>Schistosoma</taxon>
    </lineage>
</organism>
<evidence type="ECO:0000256" key="1">
    <source>
        <dbReference type="SAM" id="MobiDB-lite"/>
    </source>
</evidence>
<sequence>MSLLSNWGGINYHIHYDFLFVDAISVGAEVDADAGIKAGLDVGAGIKAGLGVGDGVGIKAGLGVGDGVGIKAGLGLGDGVGIKAGLGVGDGVGIKAGLGLGDGVGIKAGLGVGRGARIGNGLIIGRGGYRNVRNLLIGKGLGRLARGTTSAKRGGETSGGSGGVESSRTVKREVIRDPGQEDSEETVQRKKIVKTREIREVPVED</sequence>
<protein>
    <submittedName>
        <fullName evidence="3">Uncharacterized protein</fullName>
    </submittedName>
</protein>
<dbReference type="SUPFAM" id="SSF51161">
    <property type="entry name" value="Trimeric LpxA-like enzymes"/>
    <property type="match status" value="1"/>
</dbReference>
<accession>A0AA85FQY9</accession>